<feature type="binding site" evidence="7">
    <location>
        <position position="224"/>
    </location>
    <ligand>
        <name>(6S)-NADPHX</name>
        <dbReference type="ChEBI" id="CHEBI:64076"/>
    </ligand>
</feature>
<dbReference type="AlphaFoldDB" id="A0AAV5T296"/>
<dbReference type="PANTHER" id="PTHR12592">
    <property type="entry name" value="ATP-DEPENDENT (S)-NAD(P)H-HYDRATE DEHYDRATASE FAMILY MEMBER"/>
    <property type="match status" value="1"/>
</dbReference>
<evidence type="ECO:0000256" key="2">
    <source>
        <dbReference type="ARBA" id="ARBA00022840"/>
    </source>
</evidence>
<evidence type="ECO:0000256" key="7">
    <source>
        <dbReference type="HAMAP-Rule" id="MF_03157"/>
    </source>
</evidence>
<dbReference type="SUPFAM" id="SSF53613">
    <property type="entry name" value="Ribokinase-like"/>
    <property type="match status" value="1"/>
</dbReference>
<comment type="catalytic activity">
    <reaction evidence="7">
        <text>(6S)-NADHX + ATP = ADP + phosphate + NADH + H(+)</text>
        <dbReference type="Rhea" id="RHEA:19017"/>
        <dbReference type="ChEBI" id="CHEBI:15378"/>
        <dbReference type="ChEBI" id="CHEBI:30616"/>
        <dbReference type="ChEBI" id="CHEBI:43474"/>
        <dbReference type="ChEBI" id="CHEBI:57945"/>
        <dbReference type="ChEBI" id="CHEBI:64074"/>
        <dbReference type="ChEBI" id="CHEBI:456216"/>
        <dbReference type="EC" id="4.2.1.93"/>
    </reaction>
</comment>
<evidence type="ECO:0000256" key="1">
    <source>
        <dbReference type="ARBA" id="ARBA00022741"/>
    </source>
</evidence>
<keyword evidence="10" id="KW-1185">Reference proteome</keyword>
<reference evidence="9" key="1">
    <citation type="submission" date="2023-10" db="EMBL/GenBank/DDBJ databases">
        <title>Genome assembly of Pristionchus species.</title>
        <authorList>
            <person name="Yoshida K."/>
            <person name="Sommer R.J."/>
        </authorList>
    </citation>
    <scope>NUCLEOTIDE SEQUENCE</scope>
    <source>
        <strain evidence="9">RS0144</strain>
    </source>
</reference>
<evidence type="ECO:0000313" key="10">
    <source>
        <dbReference type="Proteomes" id="UP001432027"/>
    </source>
</evidence>
<dbReference type="NCBIfam" id="TIGR00196">
    <property type="entry name" value="yjeF_cterm"/>
    <property type="match status" value="1"/>
</dbReference>
<dbReference type="EC" id="4.2.1.93" evidence="7"/>
<comment type="caution">
    <text evidence="9">The sequence shown here is derived from an EMBL/GenBank/DDBJ whole genome shotgun (WGS) entry which is preliminary data.</text>
</comment>
<dbReference type="Gene3D" id="3.40.1190.20">
    <property type="match status" value="1"/>
</dbReference>
<keyword evidence="5 7" id="KW-0456">Lyase</keyword>
<dbReference type="HAMAP" id="MF_01965">
    <property type="entry name" value="NADHX_dehydratase"/>
    <property type="match status" value="1"/>
</dbReference>
<gene>
    <name evidence="9" type="ORF">PENTCL1PPCAC_10488</name>
</gene>
<comment type="function">
    <text evidence="7">Catalyzes the dehydration of the S-form of NAD(P)HX at the expense of ATP, which is converted to ADP. Together with NAD(P)HX epimerase, which catalyzes the epimerization of the S- and R-forms, the enzyme allows the repair of both epimers of NAD(P)HX, a damaged form of NAD(P)H that is a result of enzymatic or heat-dependent hydration.</text>
</comment>
<feature type="binding site" evidence="7">
    <location>
        <begin position="214"/>
        <end position="223"/>
    </location>
    <ligand>
        <name>ATP</name>
        <dbReference type="ChEBI" id="CHEBI:30616"/>
    </ligand>
</feature>
<keyword evidence="2 7" id="KW-0067">ATP-binding</keyword>
<feature type="domain" description="YjeF C-terminal" evidence="8">
    <location>
        <begin position="1"/>
        <end position="286"/>
    </location>
</feature>
<keyword evidence="3" id="KW-0521">NADP</keyword>
<dbReference type="GO" id="GO:0047453">
    <property type="term" value="F:ATP-dependent NAD(P)H-hydrate dehydratase activity"/>
    <property type="evidence" value="ECO:0007669"/>
    <property type="project" value="UniProtKB-UniRule"/>
</dbReference>
<dbReference type="CDD" id="cd01171">
    <property type="entry name" value="YXKO-related"/>
    <property type="match status" value="1"/>
</dbReference>
<evidence type="ECO:0000256" key="3">
    <source>
        <dbReference type="ARBA" id="ARBA00022857"/>
    </source>
</evidence>
<evidence type="ECO:0000256" key="5">
    <source>
        <dbReference type="ARBA" id="ARBA00023239"/>
    </source>
</evidence>
<evidence type="ECO:0000256" key="4">
    <source>
        <dbReference type="ARBA" id="ARBA00023027"/>
    </source>
</evidence>
<comment type="cofactor">
    <cofactor evidence="7">
        <name>Mg(2+)</name>
        <dbReference type="ChEBI" id="CHEBI:18420"/>
    </cofactor>
</comment>
<proteinExistence type="inferred from homology"/>
<feature type="binding site" evidence="7">
    <location>
        <begin position="194"/>
        <end position="198"/>
    </location>
    <ligand>
        <name>ATP</name>
        <dbReference type="ChEBI" id="CHEBI:30616"/>
    </ligand>
</feature>
<dbReference type="EMBL" id="BTSX01000003">
    <property type="protein sequence ID" value="GMS88313.1"/>
    <property type="molecule type" value="Genomic_DNA"/>
</dbReference>
<comment type="catalytic activity">
    <reaction evidence="6 7">
        <text>(6S)-NADPHX + ATP = ADP + phosphate + NADPH + H(+)</text>
        <dbReference type="Rhea" id="RHEA:32231"/>
        <dbReference type="ChEBI" id="CHEBI:15378"/>
        <dbReference type="ChEBI" id="CHEBI:30616"/>
        <dbReference type="ChEBI" id="CHEBI:43474"/>
        <dbReference type="ChEBI" id="CHEBI:57783"/>
        <dbReference type="ChEBI" id="CHEBI:64076"/>
        <dbReference type="ChEBI" id="CHEBI:456216"/>
        <dbReference type="EC" id="4.2.1.93"/>
    </reaction>
</comment>
<evidence type="ECO:0000259" key="8">
    <source>
        <dbReference type="PROSITE" id="PS51383"/>
    </source>
</evidence>
<keyword evidence="7" id="KW-0597">Phosphoprotein</keyword>
<evidence type="ECO:0000313" key="9">
    <source>
        <dbReference type="EMBL" id="GMS88313.1"/>
    </source>
</evidence>
<protein>
    <recommendedName>
        <fullName evidence="7">ATP-dependent (S)-NAD(P)H-hydrate dehydratase</fullName>
        <ecNumber evidence="7">4.2.1.93</ecNumber>
    </recommendedName>
    <alternativeName>
        <fullName evidence="7">ATP-dependent NAD(P)HX dehydratase</fullName>
    </alternativeName>
</protein>
<accession>A0AAV5T296</accession>
<feature type="binding site" evidence="7">
    <location>
        <begin position="152"/>
        <end position="158"/>
    </location>
    <ligand>
        <name>(6S)-NADPHX</name>
        <dbReference type="ChEBI" id="CHEBI:64076"/>
    </ligand>
</feature>
<evidence type="ECO:0000256" key="6">
    <source>
        <dbReference type="ARBA" id="ARBA00047472"/>
    </source>
</evidence>
<dbReference type="GO" id="GO:0110051">
    <property type="term" value="P:metabolite repair"/>
    <property type="evidence" value="ECO:0007669"/>
    <property type="project" value="TreeGrafter"/>
</dbReference>
<dbReference type="GO" id="GO:0005524">
    <property type="term" value="F:ATP binding"/>
    <property type="evidence" value="ECO:0007669"/>
    <property type="project" value="UniProtKB-KW"/>
</dbReference>
<feature type="binding site" evidence="7">
    <location>
        <position position="93"/>
    </location>
    <ligand>
        <name>(6S)-NADPHX</name>
        <dbReference type="ChEBI" id="CHEBI:64076"/>
    </ligand>
</feature>
<keyword evidence="1 7" id="KW-0547">Nucleotide-binding</keyword>
<dbReference type="PROSITE" id="PS51383">
    <property type="entry name" value="YJEF_C_3"/>
    <property type="match status" value="1"/>
</dbReference>
<dbReference type="Proteomes" id="UP001432027">
    <property type="component" value="Unassembled WGS sequence"/>
</dbReference>
<dbReference type="GO" id="GO:0046496">
    <property type="term" value="P:nicotinamide nucleotide metabolic process"/>
    <property type="evidence" value="ECO:0007669"/>
    <property type="project" value="UniProtKB-UniRule"/>
</dbReference>
<name>A0AAV5T296_9BILA</name>
<comment type="similarity">
    <text evidence="7">Belongs to the NnrD/CARKD family.</text>
</comment>
<dbReference type="InterPro" id="IPR000631">
    <property type="entry name" value="CARKD"/>
</dbReference>
<organism evidence="9 10">
    <name type="scientific">Pristionchus entomophagus</name>
    <dbReference type="NCBI Taxonomy" id="358040"/>
    <lineage>
        <taxon>Eukaryota</taxon>
        <taxon>Metazoa</taxon>
        <taxon>Ecdysozoa</taxon>
        <taxon>Nematoda</taxon>
        <taxon>Chromadorea</taxon>
        <taxon>Rhabditida</taxon>
        <taxon>Rhabditina</taxon>
        <taxon>Diplogasteromorpha</taxon>
        <taxon>Diplogasteroidea</taxon>
        <taxon>Neodiplogasteridae</taxon>
        <taxon>Pristionchus</taxon>
    </lineage>
</organism>
<dbReference type="Pfam" id="PF01256">
    <property type="entry name" value="Carb_kinase"/>
    <property type="match status" value="1"/>
</dbReference>
<keyword evidence="4 7" id="KW-0520">NAD</keyword>
<sequence length="296" mass="32163">MDVVKRLLPELSTALRKGNCGRLGVIGGSMEYTGAPYFAAISALKVGADLVHVFTAADAAPVVKSYSPELIVHPELEPGHWLQRMDALIVGPGLGREERSLQIARESIAEAQRLGIPLIIDADGLWAFTEHWISLTSPSLHRAELPIILTPNAVEMDRLAQKVLQLQTLGKSWEEIRYAVSRLADRLKMNIFVKGPTDMFATTDGKVRLFDREGSPRRPGGIGDCLSGVLACFLLWSTRSGGDIEKVGEAGSCFVRECARRAYEEIGRGMVAGDVIGQVAPLVKHIDKAIEKPSAV</sequence>
<dbReference type="PANTHER" id="PTHR12592:SF0">
    <property type="entry name" value="ATP-DEPENDENT (S)-NAD(P)H-HYDRATE DEHYDRATASE"/>
    <property type="match status" value="1"/>
</dbReference>
<dbReference type="InterPro" id="IPR029056">
    <property type="entry name" value="Ribokinase-like"/>
</dbReference>